<evidence type="ECO:0000256" key="1">
    <source>
        <dbReference type="ARBA" id="ARBA00004651"/>
    </source>
</evidence>
<dbReference type="Proteomes" id="UP000531251">
    <property type="component" value="Unassembled WGS sequence"/>
</dbReference>
<dbReference type="AlphaFoldDB" id="A0A7X6BBK4"/>
<dbReference type="GO" id="GO:0005886">
    <property type="term" value="C:plasma membrane"/>
    <property type="evidence" value="ECO:0007669"/>
    <property type="project" value="UniProtKB-SubCell"/>
</dbReference>
<feature type="transmembrane region" description="Helical" evidence="8">
    <location>
        <begin position="217"/>
        <end position="242"/>
    </location>
</feature>
<evidence type="ECO:0000256" key="2">
    <source>
        <dbReference type="ARBA" id="ARBA00022475"/>
    </source>
</evidence>
<dbReference type="NCBIfam" id="NF035943">
    <property type="entry name" value="exosort_XrtV"/>
    <property type="match status" value="1"/>
</dbReference>
<evidence type="ECO:0000313" key="10">
    <source>
        <dbReference type="Proteomes" id="UP000531251"/>
    </source>
</evidence>
<dbReference type="InterPro" id="IPR026392">
    <property type="entry name" value="Exo/Archaeosortase_dom"/>
</dbReference>
<evidence type="ECO:0000256" key="8">
    <source>
        <dbReference type="SAM" id="Phobius"/>
    </source>
</evidence>
<dbReference type="RefSeq" id="WP_125975700.1">
    <property type="nucleotide sequence ID" value="NZ_BAAADY010000017.1"/>
</dbReference>
<dbReference type="GO" id="GO:0008233">
    <property type="term" value="F:peptidase activity"/>
    <property type="evidence" value="ECO:0007669"/>
    <property type="project" value="UniProtKB-KW"/>
</dbReference>
<dbReference type="NCBIfam" id="TIGR04178">
    <property type="entry name" value="exo_archaeo"/>
    <property type="match status" value="1"/>
</dbReference>
<keyword evidence="6 8" id="KW-1133">Transmembrane helix</keyword>
<dbReference type="InterPro" id="IPR013426">
    <property type="entry name" value="EpsH-like"/>
</dbReference>
<dbReference type="InterPro" id="IPR019127">
    <property type="entry name" value="Exosortase"/>
</dbReference>
<name>A0A7X6BBK4_9SPHN</name>
<protein>
    <submittedName>
        <fullName evidence="9">Exosortase</fullName>
    </submittedName>
</protein>
<accession>A0A7X6BBK4</accession>
<keyword evidence="2" id="KW-1003">Cell membrane</keyword>
<keyword evidence="5" id="KW-0378">Hydrolase</keyword>
<dbReference type="EMBL" id="JAATJB010000002">
    <property type="protein sequence ID" value="NJB96618.1"/>
    <property type="molecule type" value="Genomic_DNA"/>
</dbReference>
<keyword evidence="10" id="KW-1185">Reference proteome</keyword>
<evidence type="ECO:0000256" key="4">
    <source>
        <dbReference type="ARBA" id="ARBA00022692"/>
    </source>
</evidence>
<evidence type="ECO:0000256" key="7">
    <source>
        <dbReference type="ARBA" id="ARBA00023136"/>
    </source>
</evidence>
<dbReference type="Pfam" id="PF09721">
    <property type="entry name" value="Exosortase_EpsH"/>
    <property type="match status" value="1"/>
</dbReference>
<feature type="transmembrane region" description="Helical" evidence="8">
    <location>
        <begin position="39"/>
        <end position="60"/>
    </location>
</feature>
<dbReference type="GO" id="GO:0006508">
    <property type="term" value="P:proteolysis"/>
    <property type="evidence" value="ECO:0007669"/>
    <property type="project" value="UniProtKB-KW"/>
</dbReference>
<keyword evidence="7 8" id="KW-0472">Membrane</keyword>
<reference evidence="9 10" key="1">
    <citation type="submission" date="2020-03" db="EMBL/GenBank/DDBJ databases">
        <title>Genomic Encyclopedia of Type Strains, Phase IV (KMG-IV): sequencing the most valuable type-strain genomes for metagenomic binning, comparative biology and taxonomic classification.</title>
        <authorList>
            <person name="Goeker M."/>
        </authorList>
    </citation>
    <scope>NUCLEOTIDE SEQUENCE [LARGE SCALE GENOMIC DNA]</scope>
    <source>
        <strain evidence="9 10">DSM 7225</strain>
    </source>
</reference>
<evidence type="ECO:0000256" key="5">
    <source>
        <dbReference type="ARBA" id="ARBA00022801"/>
    </source>
</evidence>
<evidence type="ECO:0000256" key="6">
    <source>
        <dbReference type="ARBA" id="ARBA00022989"/>
    </source>
</evidence>
<feature type="transmembrane region" description="Helical" evidence="8">
    <location>
        <begin position="97"/>
        <end position="117"/>
    </location>
</feature>
<keyword evidence="4 8" id="KW-0812">Transmembrane</keyword>
<feature type="transmembrane region" description="Helical" evidence="8">
    <location>
        <begin position="254"/>
        <end position="278"/>
    </location>
</feature>
<feature type="transmembrane region" description="Helical" evidence="8">
    <location>
        <begin position="124"/>
        <end position="143"/>
    </location>
</feature>
<sequence>MTATALERQQSRTSGGYWFAIAGLLALAIPTFVTLGRQVWSAEGGVHGPIVLATGAWMLARQRSSIEALRAPGNLAVGGLLLLASLILYSLGRIFDFISIETLGLVGAVISAGYLYFGGRALRAAWFPVLWLFFLVPPPGWAVDRVTAPLKEFVSYAATGFLSWLDYPILRQGVTLFVGPYQLLVEDACSGLRSLSSLVVVTLLYIYIKNKPSWRYALFIAALVIPVAVLTNILRIIILVLITYHMGDEAAQSFLHVSTGMVMFVVALLCIFAIDWAVEQTQLFLRRRSHVQPA</sequence>
<gene>
    <name evidence="9" type="ORF">GGR89_000918</name>
</gene>
<comment type="subcellular location">
    <subcellularLocation>
        <location evidence="1">Cell membrane</location>
        <topology evidence="1">Multi-pass membrane protein</topology>
    </subcellularLocation>
</comment>
<proteinExistence type="predicted"/>
<evidence type="ECO:0000256" key="3">
    <source>
        <dbReference type="ARBA" id="ARBA00022670"/>
    </source>
</evidence>
<feature type="transmembrane region" description="Helical" evidence="8">
    <location>
        <begin position="16"/>
        <end position="33"/>
    </location>
</feature>
<comment type="caution">
    <text evidence="9">The sequence shown here is derived from an EMBL/GenBank/DDBJ whole genome shotgun (WGS) entry which is preliminary data.</text>
</comment>
<organism evidence="9 10">
    <name type="scientific">Sphingomonas trueperi</name>
    <dbReference type="NCBI Taxonomy" id="53317"/>
    <lineage>
        <taxon>Bacteria</taxon>
        <taxon>Pseudomonadati</taxon>
        <taxon>Pseudomonadota</taxon>
        <taxon>Alphaproteobacteria</taxon>
        <taxon>Sphingomonadales</taxon>
        <taxon>Sphingomonadaceae</taxon>
        <taxon>Sphingomonas</taxon>
    </lineage>
</organism>
<evidence type="ECO:0000313" key="9">
    <source>
        <dbReference type="EMBL" id="NJB96618.1"/>
    </source>
</evidence>
<feature type="transmembrane region" description="Helical" evidence="8">
    <location>
        <begin position="72"/>
        <end position="91"/>
    </location>
</feature>
<keyword evidence="3" id="KW-0645">Protease</keyword>
<feature type="transmembrane region" description="Helical" evidence="8">
    <location>
        <begin position="190"/>
        <end position="208"/>
    </location>
</feature>
<dbReference type="NCBIfam" id="TIGR02602">
    <property type="entry name" value="8TM_EpsH"/>
    <property type="match status" value="1"/>
</dbReference>